<keyword evidence="2" id="KW-1185">Reference proteome</keyword>
<gene>
    <name evidence="1" type="ORF">FKW77_007379</name>
</gene>
<dbReference type="AlphaFoldDB" id="A0A517KWS7"/>
<organism evidence="1 2">
    <name type="scientific">Venturia effusa</name>
    <dbReference type="NCBI Taxonomy" id="50376"/>
    <lineage>
        <taxon>Eukaryota</taxon>
        <taxon>Fungi</taxon>
        <taxon>Dikarya</taxon>
        <taxon>Ascomycota</taxon>
        <taxon>Pezizomycotina</taxon>
        <taxon>Dothideomycetes</taxon>
        <taxon>Pleosporomycetidae</taxon>
        <taxon>Venturiales</taxon>
        <taxon>Venturiaceae</taxon>
        <taxon>Venturia</taxon>
    </lineage>
</organism>
<protein>
    <submittedName>
        <fullName evidence="1">Uncharacterized protein</fullName>
    </submittedName>
</protein>
<reference evidence="1 2" key="1">
    <citation type="submission" date="2019-07" db="EMBL/GenBank/DDBJ databases">
        <title>Finished genome of Venturia effusa.</title>
        <authorList>
            <person name="Young C.A."/>
            <person name="Cox M.P."/>
            <person name="Ganley A.R.D."/>
            <person name="David W.J."/>
        </authorList>
    </citation>
    <scope>NUCLEOTIDE SEQUENCE [LARGE SCALE GENOMIC DNA]</scope>
    <source>
        <strain evidence="2">albino</strain>
    </source>
</reference>
<dbReference type="STRING" id="50376.A0A517KWS7"/>
<name>A0A517KWS7_9PEZI</name>
<proteinExistence type="predicted"/>
<dbReference type="Gene3D" id="3.90.20.10">
    <property type="match status" value="1"/>
</dbReference>
<evidence type="ECO:0000313" key="2">
    <source>
        <dbReference type="Proteomes" id="UP000316270"/>
    </source>
</evidence>
<dbReference type="Proteomes" id="UP000316270">
    <property type="component" value="Chromosome 1"/>
</dbReference>
<evidence type="ECO:0000313" key="1">
    <source>
        <dbReference type="EMBL" id="QDS67835.1"/>
    </source>
</evidence>
<dbReference type="EMBL" id="CP042185">
    <property type="protein sequence ID" value="QDS67835.1"/>
    <property type="molecule type" value="Genomic_DNA"/>
</dbReference>
<dbReference type="OrthoDB" id="3931127at2759"/>
<sequence length="196" mass="21627">MAAQLPNFDIVDTCADGFQTSATNYAQAAHDHATAAQNHANHVTTFVPELKKYRNVAAPDLQQILDRMNTMARDFGARFDTIDNRFDAVENRLDTIDGRLNTLGTKMQAANHNGMARTQNSHLGQDSDTLALLHNWENNAEIDGYPNTVGDIKTMRRRDMEVVLTALGAPVPAALEERREAVRIALGLKPPVSSFL</sequence>
<accession>A0A517KWS7</accession>